<reference evidence="2 3" key="1">
    <citation type="submission" date="2023-01" db="EMBL/GenBank/DDBJ databases">
        <title>Analysis of 21 Apiospora genomes using comparative genomics revels a genus with tremendous synthesis potential of carbohydrate active enzymes and secondary metabolites.</title>
        <authorList>
            <person name="Sorensen T."/>
        </authorList>
    </citation>
    <scope>NUCLEOTIDE SEQUENCE [LARGE SCALE GENOMIC DNA]</scope>
    <source>
        <strain evidence="2 3">CBS 117206</strain>
    </source>
</reference>
<feature type="signal peptide" evidence="1">
    <location>
        <begin position="1"/>
        <end position="17"/>
    </location>
</feature>
<dbReference type="Proteomes" id="UP001392437">
    <property type="component" value="Unassembled WGS sequence"/>
</dbReference>
<proteinExistence type="predicted"/>
<dbReference type="AlphaFoldDB" id="A0AAW0QN42"/>
<organism evidence="2 3">
    <name type="scientific">Apiospora kogelbergensis</name>
    <dbReference type="NCBI Taxonomy" id="1337665"/>
    <lineage>
        <taxon>Eukaryota</taxon>
        <taxon>Fungi</taxon>
        <taxon>Dikarya</taxon>
        <taxon>Ascomycota</taxon>
        <taxon>Pezizomycotina</taxon>
        <taxon>Sordariomycetes</taxon>
        <taxon>Xylariomycetidae</taxon>
        <taxon>Amphisphaeriales</taxon>
        <taxon>Apiosporaceae</taxon>
        <taxon>Apiospora</taxon>
    </lineage>
</organism>
<accession>A0AAW0QN42</accession>
<evidence type="ECO:0000313" key="3">
    <source>
        <dbReference type="Proteomes" id="UP001392437"/>
    </source>
</evidence>
<keyword evidence="3" id="KW-1185">Reference proteome</keyword>
<evidence type="ECO:0000256" key="1">
    <source>
        <dbReference type="SAM" id="SignalP"/>
    </source>
</evidence>
<feature type="chain" id="PRO_5043429862" evidence="1">
    <location>
        <begin position="18"/>
        <end position="88"/>
    </location>
</feature>
<dbReference type="EMBL" id="JAQQWP010000007">
    <property type="protein sequence ID" value="KAK8109637.1"/>
    <property type="molecule type" value="Genomic_DNA"/>
</dbReference>
<name>A0AAW0QN42_9PEZI</name>
<protein>
    <submittedName>
        <fullName evidence="2">Uncharacterized protein</fullName>
    </submittedName>
</protein>
<sequence>MQITTFLLIALASSGLAEPLPFTKLREGKCTAPGGDCRLKREPMLPEGALLDQLPRFMHLGWKHHTLTDWNKPELDGCWKWMNGLEWK</sequence>
<keyword evidence="1" id="KW-0732">Signal</keyword>
<gene>
    <name evidence="2" type="ORF">PG999_007774</name>
</gene>
<comment type="caution">
    <text evidence="2">The sequence shown here is derived from an EMBL/GenBank/DDBJ whole genome shotgun (WGS) entry which is preliminary data.</text>
</comment>
<evidence type="ECO:0000313" key="2">
    <source>
        <dbReference type="EMBL" id="KAK8109637.1"/>
    </source>
</evidence>